<organism evidence="2 3">
    <name type="scientific">Seohaeicola saemankumensis</name>
    <dbReference type="NCBI Taxonomy" id="481181"/>
    <lineage>
        <taxon>Bacteria</taxon>
        <taxon>Pseudomonadati</taxon>
        <taxon>Pseudomonadota</taxon>
        <taxon>Alphaproteobacteria</taxon>
        <taxon>Rhodobacterales</taxon>
        <taxon>Roseobacteraceae</taxon>
        <taxon>Seohaeicola</taxon>
    </lineage>
</organism>
<dbReference type="InterPro" id="IPR047784">
    <property type="entry name" value="TrgA"/>
</dbReference>
<feature type="transmembrane region" description="Helical" evidence="1">
    <location>
        <begin position="34"/>
        <end position="53"/>
    </location>
</feature>
<reference evidence="3" key="1">
    <citation type="journal article" date="2019" name="Int. J. Syst. Evol. Microbiol.">
        <title>The Global Catalogue of Microorganisms (GCM) 10K type strain sequencing project: providing services to taxonomists for standard genome sequencing and annotation.</title>
        <authorList>
            <consortium name="The Broad Institute Genomics Platform"/>
            <consortium name="The Broad Institute Genome Sequencing Center for Infectious Disease"/>
            <person name="Wu L."/>
            <person name="Ma J."/>
        </authorList>
    </citation>
    <scope>NUCLEOTIDE SEQUENCE [LARGE SCALE GENOMIC DNA]</scope>
    <source>
        <strain evidence="3">CCUG 55328</strain>
    </source>
</reference>
<dbReference type="NCBIfam" id="NF033773">
    <property type="entry name" value="tellur_TrgA"/>
    <property type="match status" value="1"/>
</dbReference>
<keyword evidence="1" id="KW-1133">Transmembrane helix</keyword>
<keyword evidence="3" id="KW-1185">Reference proteome</keyword>
<proteinExistence type="predicted"/>
<keyword evidence="1" id="KW-0472">Membrane</keyword>
<comment type="caution">
    <text evidence="2">The sequence shown here is derived from an EMBL/GenBank/DDBJ whole genome shotgun (WGS) entry which is preliminary data.</text>
</comment>
<feature type="transmembrane region" description="Helical" evidence="1">
    <location>
        <begin position="7"/>
        <end position="28"/>
    </location>
</feature>
<protein>
    <submittedName>
        <fullName evidence="2">TrgA family protein</fullName>
    </submittedName>
</protein>
<evidence type="ECO:0000256" key="1">
    <source>
        <dbReference type="SAM" id="Phobius"/>
    </source>
</evidence>
<evidence type="ECO:0000313" key="2">
    <source>
        <dbReference type="EMBL" id="MFD1196547.1"/>
    </source>
</evidence>
<dbReference type="EMBL" id="JBHTKR010000008">
    <property type="protein sequence ID" value="MFD1196547.1"/>
    <property type="molecule type" value="Genomic_DNA"/>
</dbReference>
<dbReference type="Proteomes" id="UP001597151">
    <property type="component" value="Unassembled WGS sequence"/>
</dbReference>
<feature type="transmembrane region" description="Helical" evidence="1">
    <location>
        <begin position="119"/>
        <end position="138"/>
    </location>
</feature>
<keyword evidence="1" id="KW-0812">Transmembrane</keyword>
<name>A0ABW3TIX4_9RHOB</name>
<accession>A0ABW3TIX4</accession>
<dbReference type="RefSeq" id="WP_380794769.1">
    <property type="nucleotide sequence ID" value="NZ_JBHTKR010000008.1"/>
</dbReference>
<evidence type="ECO:0000313" key="3">
    <source>
        <dbReference type="Proteomes" id="UP001597151"/>
    </source>
</evidence>
<sequence length="146" mass="15720">MLTAPRLVAALMLGMVGFLGSELIKPLMPEGTQFGWFSLLNLGLGVITGWVVIGSRIGRGIVPAINNGLTGAVALIFWGLFTQAGYEMLRLSLRRRYDGPVEALTDMFRIGMDHAQTMATLPVLGTLLIGGAIAAVLAEISSRYWR</sequence>
<gene>
    <name evidence="2" type="ORF">ACFQ3C_17910</name>
</gene>
<feature type="transmembrane region" description="Helical" evidence="1">
    <location>
        <begin position="65"/>
        <end position="86"/>
    </location>
</feature>